<dbReference type="OrthoDB" id="142769at2"/>
<dbReference type="EMBL" id="FOFR01000031">
    <property type="protein sequence ID" value="SES30296.1"/>
    <property type="molecule type" value="Genomic_DNA"/>
</dbReference>
<reference evidence="9" key="1">
    <citation type="submission" date="2016-10" db="EMBL/GenBank/DDBJ databases">
        <authorList>
            <person name="Varghese N."/>
            <person name="Submissions S."/>
        </authorList>
    </citation>
    <scope>NUCLEOTIDE SEQUENCE [LARGE SCALE GENOMIC DNA]</scope>
    <source>
        <strain evidence="9">CGMCC 4.3525</strain>
    </source>
</reference>
<proteinExistence type="inferred from homology"/>
<dbReference type="InterPro" id="IPR017972">
    <property type="entry name" value="Cyt_P450_CS"/>
</dbReference>
<dbReference type="CDD" id="cd11029">
    <property type="entry name" value="CYP107-like"/>
    <property type="match status" value="1"/>
</dbReference>
<dbReference type="PROSITE" id="PS00086">
    <property type="entry name" value="CYTOCHROME_P450"/>
    <property type="match status" value="1"/>
</dbReference>
<evidence type="ECO:0000256" key="3">
    <source>
        <dbReference type="ARBA" id="ARBA00022723"/>
    </source>
</evidence>
<protein>
    <submittedName>
        <fullName evidence="8">Cytochrome P450</fullName>
    </submittedName>
</protein>
<dbReference type="InterPro" id="IPR036396">
    <property type="entry name" value="Cyt_P450_sf"/>
</dbReference>
<sequence length="400" mass="42923">MAPEVHNRTFKADAHARYARLRAEGPIHRITRPDGLDTWIVVAADLARDALTHPDLGKDPAVAAETLKAAGNHILFAGTGLGGNMLMADPPDHTRLRKLATAAFTHRRTQELAPAIEETARTLLAALPAEGETDLVESYTGPLPMTVISDLLGVPEAARADFRRWSRLATGATSAAQRESMLLLNEFLAELLRDKRRSPGPDLLSALIAVHDEDDGRLSDAELLGTAVLLVTAGHETTVNLLGNAVVALLENPDQLDLLRAKPELLPGAVEEILRYDTSVELTPTRFATRDVELGGVRIPRGSAVMVALGSANRDMPLPDGRDPATFDVRGPAVRHLAFGHGIHHCLGAPLARLEGRIALGALLETLDLAWADTTAPLAWIPGGIMRGPLSLPVRFTRRG</sequence>
<keyword evidence="9" id="KW-1185">Reference proteome</keyword>
<dbReference type="RefSeq" id="WP_089961298.1">
    <property type="nucleotide sequence ID" value="NZ_FOFR01000031.1"/>
</dbReference>
<evidence type="ECO:0000256" key="1">
    <source>
        <dbReference type="ARBA" id="ARBA00010617"/>
    </source>
</evidence>
<dbReference type="SUPFAM" id="SSF48264">
    <property type="entry name" value="Cytochrome P450"/>
    <property type="match status" value="1"/>
</dbReference>
<keyword evidence="4 7" id="KW-0560">Oxidoreductase</keyword>
<keyword evidence="3 7" id="KW-0479">Metal-binding</keyword>
<dbReference type="GO" id="GO:0020037">
    <property type="term" value="F:heme binding"/>
    <property type="evidence" value="ECO:0007669"/>
    <property type="project" value="InterPro"/>
</dbReference>
<dbReference type="Gene3D" id="1.10.630.10">
    <property type="entry name" value="Cytochrome P450"/>
    <property type="match status" value="1"/>
</dbReference>
<evidence type="ECO:0000313" key="8">
    <source>
        <dbReference type="EMBL" id="SES30296.1"/>
    </source>
</evidence>
<dbReference type="STRING" id="402600.SAMN05216188_13163"/>
<organism evidence="8 9">
    <name type="scientific">Lentzea xinjiangensis</name>
    <dbReference type="NCBI Taxonomy" id="402600"/>
    <lineage>
        <taxon>Bacteria</taxon>
        <taxon>Bacillati</taxon>
        <taxon>Actinomycetota</taxon>
        <taxon>Actinomycetes</taxon>
        <taxon>Pseudonocardiales</taxon>
        <taxon>Pseudonocardiaceae</taxon>
        <taxon>Lentzea</taxon>
    </lineage>
</organism>
<keyword evidence="5 7" id="KW-0408">Iron</keyword>
<dbReference type="GO" id="GO:0016705">
    <property type="term" value="F:oxidoreductase activity, acting on paired donors, with incorporation or reduction of molecular oxygen"/>
    <property type="evidence" value="ECO:0007669"/>
    <property type="project" value="InterPro"/>
</dbReference>
<evidence type="ECO:0000256" key="5">
    <source>
        <dbReference type="ARBA" id="ARBA00023004"/>
    </source>
</evidence>
<dbReference type="GO" id="GO:0004497">
    <property type="term" value="F:monooxygenase activity"/>
    <property type="evidence" value="ECO:0007669"/>
    <property type="project" value="UniProtKB-KW"/>
</dbReference>
<evidence type="ECO:0000256" key="6">
    <source>
        <dbReference type="ARBA" id="ARBA00023033"/>
    </source>
</evidence>
<keyword evidence="6 7" id="KW-0503">Monooxygenase</keyword>
<gene>
    <name evidence="8" type="ORF">SAMN05216188_13163</name>
</gene>
<evidence type="ECO:0000313" key="9">
    <source>
        <dbReference type="Proteomes" id="UP000199352"/>
    </source>
</evidence>
<comment type="similarity">
    <text evidence="1 7">Belongs to the cytochrome P450 family.</text>
</comment>
<dbReference type="PANTHER" id="PTHR46696">
    <property type="entry name" value="P450, PUTATIVE (EUROFUNG)-RELATED"/>
    <property type="match status" value="1"/>
</dbReference>
<dbReference type="GO" id="GO:0005506">
    <property type="term" value="F:iron ion binding"/>
    <property type="evidence" value="ECO:0007669"/>
    <property type="project" value="InterPro"/>
</dbReference>
<dbReference type="InterPro" id="IPR001128">
    <property type="entry name" value="Cyt_P450"/>
</dbReference>
<accession>A0A1H9W8L1</accession>
<dbReference type="Proteomes" id="UP000199352">
    <property type="component" value="Unassembled WGS sequence"/>
</dbReference>
<evidence type="ECO:0000256" key="7">
    <source>
        <dbReference type="RuleBase" id="RU000461"/>
    </source>
</evidence>
<dbReference type="PRINTS" id="PR00359">
    <property type="entry name" value="BP450"/>
</dbReference>
<evidence type="ECO:0000256" key="2">
    <source>
        <dbReference type="ARBA" id="ARBA00022617"/>
    </source>
</evidence>
<name>A0A1H9W8L1_9PSEU</name>
<dbReference type="PANTHER" id="PTHR46696:SF1">
    <property type="entry name" value="CYTOCHROME P450 YJIB-RELATED"/>
    <property type="match status" value="1"/>
</dbReference>
<dbReference type="AlphaFoldDB" id="A0A1H9W8L1"/>
<dbReference type="InterPro" id="IPR002397">
    <property type="entry name" value="Cyt_P450_B"/>
</dbReference>
<dbReference type="Pfam" id="PF00067">
    <property type="entry name" value="p450"/>
    <property type="match status" value="1"/>
</dbReference>
<evidence type="ECO:0000256" key="4">
    <source>
        <dbReference type="ARBA" id="ARBA00023002"/>
    </source>
</evidence>
<dbReference type="FunFam" id="1.10.630.10:FF:000018">
    <property type="entry name" value="Cytochrome P450 monooxygenase"/>
    <property type="match status" value="1"/>
</dbReference>
<keyword evidence="2 7" id="KW-0349">Heme</keyword>